<accession>A0A937XA01</accession>
<name>A0A937XA01_UNCEI</name>
<dbReference type="Proteomes" id="UP000748308">
    <property type="component" value="Unassembled WGS sequence"/>
</dbReference>
<protein>
    <submittedName>
        <fullName evidence="2">TolC family protein</fullName>
    </submittedName>
</protein>
<dbReference type="PANTHER" id="PTHR30203:SF24">
    <property type="entry name" value="BLR4935 PROTEIN"/>
    <property type="match status" value="1"/>
</dbReference>
<evidence type="ECO:0000313" key="2">
    <source>
        <dbReference type="EMBL" id="MBM3316572.1"/>
    </source>
</evidence>
<organism evidence="2 3">
    <name type="scientific">Eiseniibacteriota bacterium</name>
    <dbReference type="NCBI Taxonomy" id="2212470"/>
    <lineage>
        <taxon>Bacteria</taxon>
        <taxon>Candidatus Eiseniibacteriota</taxon>
    </lineage>
</organism>
<dbReference type="EMBL" id="VGIY01000023">
    <property type="protein sequence ID" value="MBM3316572.1"/>
    <property type="molecule type" value="Genomic_DNA"/>
</dbReference>
<sequence length="407" mass="43411">MAHGNGHRAHEEPTGDLTLDDALALALRHSPALSACAHEVAAADARALQAGLWRNPEIGLRRDRLGSGGGTDDDARSRIILSQRVETGRAPARRRALACIESELVAWDCEAERLSVAAETIQSFAATAGAQEKLFHLREARDFVREIQRGVGERAASGELPERRVHQMVRHASAAEIALRRAESDLAAARQRLAATWGGCRPRFGALLGGLDEPPAPPDSAALMEAVERSPAVARWRSGIARADARARLAAAEAWLPVQLEAGVRLRDDSSERTYLLGMELPLPLFDRGQGSRRSARHELAAAEAGQAAARAEAAVEASAAYQELAAARFEALALRNEVIPAAAAEFAALRQGFAEGVVSVADLLDAAGDLTRARIDYIDALVACRQALARIEELTGMPLSVPSGSR</sequence>
<dbReference type="Gene3D" id="1.20.1600.10">
    <property type="entry name" value="Outer membrane efflux proteins (OEP)"/>
    <property type="match status" value="1"/>
</dbReference>
<proteinExistence type="inferred from homology"/>
<dbReference type="AlphaFoldDB" id="A0A937XA01"/>
<comment type="similarity">
    <text evidence="1">Belongs to the outer membrane factor (OMF) (TC 1.B.17) family.</text>
</comment>
<comment type="caution">
    <text evidence="2">The sequence shown here is derived from an EMBL/GenBank/DDBJ whole genome shotgun (WGS) entry which is preliminary data.</text>
</comment>
<dbReference type="InterPro" id="IPR003423">
    <property type="entry name" value="OMP_efflux"/>
</dbReference>
<evidence type="ECO:0000256" key="1">
    <source>
        <dbReference type="ARBA" id="ARBA00007613"/>
    </source>
</evidence>
<dbReference type="PANTHER" id="PTHR30203">
    <property type="entry name" value="OUTER MEMBRANE CATION EFFLUX PROTEIN"/>
    <property type="match status" value="1"/>
</dbReference>
<dbReference type="SUPFAM" id="SSF56954">
    <property type="entry name" value="Outer membrane efflux proteins (OEP)"/>
    <property type="match status" value="1"/>
</dbReference>
<reference evidence="2" key="1">
    <citation type="submission" date="2019-03" db="EMBL/GenBank/DDBJ databases">
        <title>Lake Tanganyika Metagenome-Assembled Genomes (MAGs).</title>
        <authorList>
            <person name="Tran P."/>
        </authorList>
    </citation>
    <scope>NUCLEOTIDE SEQUENCE</scope>
    <source>
        <strain evidence="2">M_DeepCast_400m_m2_100</strain>
    </source>
</reference>
<dbReference type="InterPro" id="IPR010131">
    <property type="entry name" value="MdtP/NodT-like"/>
</dbReference>
<dbReference type="Pfam" id="PF02321">
    <property type="entry name" value="OEP"/>
    <property type="match status" value="2"/>
</dbReference>
<gene>
    <name evidence="2" type="ORF">FJY75_01840</name>
</gene>
<dbReference type="GO" id="GO:0015562">
    <property type="term" value="F:efflux transmembrane transporter activity"/>
    <property type="evidence" value="ECO:0007669"/>
    <property type="project" value="InterPro"/>
</dbReference>
<evidence type="ECO:0000313" key="3">
    <source>
        <dbReference type="Proteomes" id="UP000748308"/>
    </source>
</evidence>